<dbReference type="Proteomes" id="UP000502196">
    <property type="component" value="Chromosome"/>
</dbReference>
<sequence>MVQPNPNSVSLVLVYQVGTTPTGDPVLRRQTYRGIKPGVSPDNLYAAAELIAGLQIHPVYEVDRSEVDELLKQ</sequence>
<dbReference type="Pfam" id="PF07872">
    <property type="entry name" value="DUF1659"/>
    <property type="match status" value="1"/>
</dbReference>
<dbReference type="EMBL" id="CP024955">
    <property type="protein sequence ID" value="ATY83754.1"/>
    <property type="molecule type" value="Genomic_DNA"/>
</dbReference>
<name>A0A2K8N2I6_9BACL</name>
<feature type="domain" description="DUF1659" evidence="1">
    <location>
        <begin position="3"/>
        <end position="71"/>
    </location>
</feature>
<dbReference type="OrthoDB" id="48766at2"/>
<protein>
    <submittedName>
        <fullName evidence="2">DUF1659 domain-containing protein</fullName>
    </submittedName>
</protein>
<dbReference type="RefSeq" id="WP_013074288.1">
    <property type="nucleotide sequence ID" value="NZ_CP024955.1"/>
</dbReference>
<organism evidence="2 4">
    <name type="scientific">Kyrpidia spormannii</name>
    <dbReference type="NCBI Taxonomy" id="2055160"/>
    <lineage>
        <taxon>Bacteria</taxon>
        <taxon>Bacillati</taxon>
        <taxon>Bacillota</taxon>
        <taxon>Bacilli</taxon>
        <taxon>Bacillales</taxon>
        <taxon>Alicyclobacillaceae</taxon>
        <taxon>Kyrpidia</taxon>
    </lineage>
</organism>
<evidence type="ECO:0000259" key="1">
    <source>
        <dbReference type="Pfam" id="PF07872"/>
    </source>
</evidence>
<reference evidence="2" key="2">
    <citation type="journal article" date="2018" name="Genome Announc.">
        <title>Complete Genome Sequence of Kyrpidia sp. Strain EA-1, a Thermophilic Knallgas Bacterium, Isolated from the Azores.</title>
        <authorList>
            <person name="Reiner J.E."/>
            <person name="Lapp C.J."/>
            <person name="Bunk B."/>
            <person name="Sproer C."/>
            <person name="Overmann J."/>
            <person name="Gescher J."/>
        </authorList>
    </citation>
    <scope>NUCLEOTIDE SEQUENCE</scope>
    <source>
        <strain evidence="2">EA-1</strain>
    </source>
</reference>
<evidence type="ECO:0000313" key="3">
    <source>
        <dbReference type="EMBL" id="CAB3390080.1"/>
    </source>
</evidence>
<reference evidence="3 5" key="3">
    <citation type="submission" date="2020-04" db="EMBL/GenBank/DDBJ databases">
        <authorList>
            <person name="Hogendoorn C."/>
        </authorList>
    </citation>
    <scope>NUCLEOTIDE SEQUENCE [LARGE SCALE GENOMIC DNA]</scope>
    <source>
        <strain evidence="3">COOX1</strain>
    </source>
</reference>
<reference evidence="4" key="1">
    <citation type="submission" date="2017-11" db="EMBL/GenBank/DDBJ databases">
        <title>Complete Genome Sequence of Kyrpidia sp. Strain EA-1, a thermophilic, hydrogen-oxidizing Bacterium, isolated from the Azores.</title>
        <authorList>
            <person name="Reiner J.E."/>
            <person name="Lapp C.J."/>
            <person name="Bunk B."/>
            <person name="Gescher J."/>
        </authorList>
    </citation>
    <scope>NUCLEOTIDE SEQUENCE [LARGE SCALE GENOMIC DNA]</scope>
    <source>
        <strain evidence="4">EA-1</strain>
    </source>
</reference>
<keyword evidence="4" id="KW-1185">Reference proteome</keyword>
<dbReference type="KEGG" id="kyr:CVV65_01120"/>
<dbReference type="InterPro" id="IPR012454">
    <property type="entry name" value="DUF1659"/>
</dbReference>
<accession>A0A2K8N2I6</accession>
<evidence type="ECO:0000313" key="4">
    <source>
        <dbReference type="Proteomes" id="UP000231932"/>
    </source>
</evidence>
<dbReference type="EMBL" id="LR792683">
    <property type="protein sequence ID" value="CAB3390080.1"/>
    <property type="molecule type" value="Genomic_DNA"/>
</dbReference>
<gene>
    <name evidence="3" type="ORF">COOX1_0229</name>
    <name evidence="2" type="ORF">CVV65_01120</name>
</gene>
<dbReference type="AlphaFoldDB" id="A0A2K8N2I6"/>
<evidence type="ECO:0000313" key="5">
    <source>
        <dbReference type="Proteomes" id="UP000502196"/>
    </source>
</evidence>
<dbReference type="Proteomes" id="UP000231932">
    <property type="component" value="Chromosome"/>
</dbReference>
<evidence type="ECO:0000313" key="2">
    <source>
        <dbReference type="EMBL" id="ATY83754.1"/>
    </source>
</evidence>
<proteinExistence type="predicted"/>